<evidence type="ECO:0000256" key="11">
    <source>
        <dbReference type="PIRSR" id="PIRSR606710-1"/>
    </source>
</evidence>
<dbReference type="GeneID" id="31007732"/>
<dbReference type="GO" id="GO:0005737">
    <property type="term" value="C:cytoplasm"/>
    <property type="evidence" value="ECO:0007669"/>
    <property type="project" value="UniProtKB-SubCell"/>
</dbReference>
<dbReference type="InterPro" id="IPR035144">
    <property type="entry name" value="Proteasome_alpha1"/>
</dbReference>
<dbReference type="InterPro" id="IPR006710">
    <property type="entry name" value="Glyco_hydro_43"/>
</dbReference>
<dbReference type="SUPFAM" id="SSF56235">
    <property type="entry name" value="N-terminal nucleophile aminohydrolases (Ntn hydrolases)"/>
    <property type="match status" value="1"/>
</dbReference>
<evidence type="ECO:0000256" key="8">
    <source>
        <dbReference type="ARBA" id="ARBA00022942"/>
    </source>
</evidence>
<evidence type="ECO:0000256" key="3">
    <source>
        <dbReference type="ARBA" id="ARBA00004834"/>
    </source>
</evidence>
<dbReference type="RefSeq" id="XP_020117132.1">
    <property type="nucleotide sequence ID" value="XM_020262885.1"/>
</dbReference>
<comment type="caution">
    <text evidence="15">The sequence shown here is derived from an EMBL/GenBank/DDBJ whole genome shotgun (WGS) entry which is preliminary data.</text>
</comment>
<dbReference type="CDD" id="cd03749">
    <property type="entry name" value="proteasome_alpha_type_1"/>
    <property type="match status" value="1"/>
</dbReference>
<dbReference type="Pfam" id="PF04616">
    <property type="entry name" value="Glyco_hydro_43"/>
    <property type="match status" value="1"/>
</dbReference>
<protein>
    <recommendedName>
        <fullName evidence="14">Proteasome alpha-type subunits domain-containing protein</fullName>
    </recommendedName>
</protein>
<dbReference type="GO" id="GO:0005975">
    <property type="term" value="P:carbohydrate metabolic process"/>
    <property type="evidence" value="ECO:0007669"/>
    <property type="project" value="InterPro"/>
</dbReference>
<dbReference type="STRING" id="1441469.A0A225A8D3"/>
<dbReference type="Proteomes" id="UP000214365">
    <property type="component" value="Unassembled WGS sequence"/>
</dbReference>
<evidence type="ECO:0000256" key="1">
    <source>
        <dbReference type="ARBA" id="ARBA00004123"/>
    </source>
</evidence>
<keyword evidence="6" id="KW-0732">Signal</keyword>
<evidence type="ECO:0000256" key="12">
    <source>
        <dbReference type="PIRSR" id="PIRSR606710-2"/>
    </source>
</evidence>
<keyword evidence="10" id="KW-0326">Glycosidase</keyword>
<comment type="pathway">
    <text evidence="3">Glycan metabolism; L-arabinan degradation.</text>
</comment>
<comment type="subcellular location">
    <subcellularLocation>
        <location evidence="2">Cytoplasm</location>
    </subcellularLocation>
    <subcellularLocation>
        <location evidence="1">Nucleus</location>
    </subcellularLocation>
</comment>
<sequence length="647" mass="71176">MFRFHHEIDGKYNPPVQTLQNISRFNVAVGPWGLGRGSLYVITAQTLSNSSTFPLAYITNHQARDPSIIIHNDEYYLFQTGGGIQYFRASNLGGPWRPAGQVLDRRPSVIDKGDRFEPWAPTVIQYNGTFYCFYCVSTIDTRNSSIGVATSDSLKIGSWTDHGALINTVSGQYAGVYPYNISNALDPSVIVDPVVGNQVYLAFGSYWSDIWQVRLSDDLLSVEYAQEPDASHLSLNTNFTAEEGSWISYKAPYYYLWYSRGYCCELELDDLPTPGTEYSIQMGRSLDISGPYVDKDNVSLLDGGGTTVYGSNNHGQVYAPGSCGVLSIDSDQDVLFYHYMNMSIGVSDEDALVGYNYLAYEDGWPVVVSRFDIHVQHGDAFRNNYDNDSVTFSPQGRIFQVEYAQEAVKQGSVVVGLVSKTHAVLVGLKRNAEELSSFQKKVIEIDTHMGIAIAGLSSDARVLSNFMKQQSLGSRMTYGRAIPLDRIVSQIGDRAQTNTQHYGKRPYGVGLLVAGVDDAGPHLFEFQPSGLTQEMVACAIGARSQMARTYLERNLAEFADSSREELINHGLKALRETLSQDKELTVDNTAVGVVGLVPKDTTSASSSAVKNTKLEKFKLYDGQDIAALLEALDGGATEGGEMEVDTQ</sequence>
<dbReference type="GO" id="GO:0019773">
    <property type="term" value="C:proteasome core complex, alpha-subunit complex"/>
    <property type="evidence" value="ECO:0007669"/>
    <property type="project" value="UniProtKB-UniRule"/>
</dbReference>
<keyword evidence="7" id="KW-0378">Hydrolase</keyword>
<keyword evidence="9" id="KW-0539">Nucleus</keyword>
<evidence type="ECO:0000313" key="16">
    <source>
        <dbReference type="Proteomes" id="UP000214365"/>
    </source>
</evidence>
<dbReference type="InterPro" id="IPR050727">
    <property type="entry name" value="GH43_arabinanases"/>
</dbReference>
<proteinExistence type="inferred from homology"/>
<evidence type="ECO:0000256" key="7">
    <source>
        <dbReference type="ARBA" id="ARBA00022801"/>
    </source>
</evidence>
<reference evidence="15 16" key="1">
    <citation type="submission" date="2015-06" db="EMBL/GenBank/DDBJ databases">
        <title>Talaromyces atroroseus IBT 11181 draft genome.</title>
        <authorList>
            <person name="Rasmussen K.B."/>
            <person name="Rasmussen S."/>
            <person name="Petersen B."/>
            <person name="Sicheritz-Ponten T."/>
            <person name="Mortensen U.H."/>
            <person name="Thrane U."/>
        </authorList>
    </citation>
    <scope>NUCLEOTIDE SEQUENCE [LARGE SCALE GENOMIC DNA]</scope>
    <source>
        <strain evidence="15 16">IBT 11181</strain>
    </source>
</reference>
<keyword evidence="8 13" id="KW-0647">Proteasome</keyword>
<dbReference type="Gene3D" id="3.60.20.10">
    <property type="entry name" value="Glutamine Phosphoribosylpyrophosphate, subunit 1, domain 1"/>
    <property type="match status" value="1"/>
</dbReference>
<name>A0A225A8D3_TALAT</name>
<evidence type="ECO:0000259" key="14">
    <source>
        <dbReference type="PROSITE" id="PS00388"/>
    </source>
</evidence>
<dbReference type="GO" id="GO:0006511">
    <property type="term" value="P:ubiquitin-dependent protein catabolic process"/>
    <property type="evidence" value="ECO:0007669"/>
    <property type="project" value="InterPro"/>
</dbReference>
<feature type="site" description="Important for catalytic activity, responsible for pKa modulation of the active site Glu and correct orientation of both the proton donor and substrate" evidence="12">
    <location>
        <position position="186"/>
    </location>
</feature>
<evidence type="ECO:0000256" key="13">
    <source>
        <dbReference type="PROSITE-ProRule" id="PRU00808"/>
    </source>
</evidence>
<dbReference type="InterPro" id="IPR001353">
    <property type="entry name" value="Proteasome_sua/b"/>
</dbReference>
<organism evidence="15 16">
    <name type="scientific">Talaromyces atroroseus</name>
    <dbReference type="NCBI Taxonomy" id="1441469"/>
    <lineage>
        <taxon>Eukaryota</taxon>
        <taxon>Fungi</taxon>
        <taxon>Dikarya</taxon>
        <taxon>Ascomycota</taxon>
        <taxon>Pezizomycotina</taxon>
        <taxon>Eurotiomycetes</taxon>
        <taxon>Eurotiomycetidae</taxon>
        <taxon>Eurotiales</taxon>
        <taxon>Trichocomaceae</taxon>
        <taxon>Talaromyces</taxon>
        <taxon>Talaromyces sect. Trachyspermi</taxon>
    </lineage>
</organism>
<keyword evidence="16" id="KW-1185">Reference proteome</keyword>
<dbReference type="Pfam" id="PF10584">
    <property type="entry name" value="Proteasome_A_N"/>
    <property type="match status" value="1"/>
</dbReference>
<gene>
    <name evidence="15" type="ORF">UA08_07977</name>
</gene>
<evidence type="ECO:0000256" key="6">
    <source>
        <dbReference type="ARBA" id="ARBA00022729"/>
    </source>
</evidence>
<feature type="active site" description="Proton acceptor" evidence="11">
    <location>
        <position position="65"/>
    </location>
</feature>
<evidence type="ECO:0000256" key="9">
    <source>
        <dbReference type="ARBA" id="ARBA00023242"/>
    </source>
</evidence>
<dbReference type="InterPro" id="IPR023296">
    <property type="entry name" value="Glyco_hydro_beta-prop_sf"/>
</dbReference>
<evidence type="ECO:0000313" key="15">
    <source>
        <dbReference type="EMBL" id="OKL57011.1"/>
    </source>
</evidence>
<dbReference type="PANTHER" id="PTHR43301">
    <property type="entry name" value="ARABINAN ENDO-1,5-ALPHA-L-ARABINOSIDASE"/>
    <property type="match status" value="1"/>
</dbReference>
<evidence type="ECO:0000256" key="2">
    <source>
        <dbReference type="ARBA" id="ARBA00004496"/>
    </source>
</evidence>
<dbReference type="SMART" id="SM00948">
    <property type="entry name" value="Proteasome_A_N"/>
    <property type="match status" value="1"/>
</dbReference>
<feature type="active site" description="Proton donor" evidence="11">
    <location>
        <position position="243"/>
    </location>
</feature>
<dbReference type="CDD" id="cd18831">
    <property type="entry name" value="GH43_AnAbnA-like"/>
    <property type="match status" value="1"/>
</dbReference>
<evidence type="ECO:0000256" key="10">
    <source>
        <dbReference type="ARBA" id="ARBA00023295"/>
    </source>
</evidence>
<dbReference type="FunFam" id="3.60.20.10:FF:000016">
    <property type="entry name" value="Proteasome subunit alpha type-6"/>
    <property type="match status" value="1"/>
</dbReference>
<dbReference type="OrthoDB" id="431557at2759"/>
<dbReference type="InterPro" id="IPR000426">
    <property type="entry name" value="Proteasome_asu_N"/>
</dbReference>
<evidence type="ECO:0000256" key="5">
    <source>
        <dbReference type="ARBA" id="ARBA00022490"/>
    </source>
</evidence>
<dbReference type="Pfam" id="PF00227">
    <property type="entry name" value="Proteasome"/>
    <property type="match status" value="1"/>
</dbReference>
<dbReference type="GO" id="GO:0004553">
    <property type="term" value="F:hydrolase activity, hydrolyzing O-glycosyl compounds"/>
    <property type="evidence" value="ECO:0007669"/>
    <property type="project" value="InterPro"/>
</dbReference>
<dbReference type="EMBL" id="LFMY01000013">
    <property type="protein sequence ID" value="OKL57011.1"/>
    <property type="molecule type" value="Genomic_DNA"/>
</dbReference>
<dbReference type="InterPro" id="IPR023332">
    <property type="entry name" value="Proteasome_alpha-type"/>
</dbReference>
<dbReference type="InterPro" id="IPR029055">
    <property type="entry name" value="Ntn_hydrolases_N"/>
</dbReference>
<feature type="domain" description="Proteasome alpha-type subunits" evidence="14">
    <location>
        <begin position="385"/>
        <end position="407"/>
    </location>
</feature>
<dbReference type="SUPFAM" id="SSF75005">
    <property type="entry name" value="Arabinanase/levansucrase/invertase"/>
    <property type="match status" value="1"/>
</dbReference>
<accession>A0A225A8D3</accession>
<keyword evidence="5" id="KW-0963">Cytoplasm</keyword>
<dbReference type="PROSITE" id="PS00388">
    <property type="entry name" value="PROTEASOME_ALPHA_1"/>
    <property type="match status" value="1"/>
</dbReference>
<dbReference type="GO" id="GO:0005634">
    <property type="term" value="C:nucleus"/>
    <property type="evidence" value="ECO:0007669"/>
    <property type="project" value="UniProtKB-SubCell"/>
</dbReference>
<dbReference type="AlphaFoldDB" id="A0A225A8D3"/>
<comment type="similarity">
    <text evidence="13">Belongs to the peptidase T1A family.</text>
</comment>
<dbReference type="Gene3D" id="2.115.10.20">
    <property type="entry name" value="Glycosyl hydrolase domain, family 43"/>
    <property type="match status" value="1"/>
</dbReference>
<dbReference type="PROSITE" id="PS51475">
    <property type="entry name" value="PROTEASOME_ALPHA_2"/>
    <property type="match status" value="1"/>
</dbReference>
<dbReference type="PANTHER" id="PTHR43301:SF5">
    <property type="entry name" value="ARABINAN ENDO-1,5-ALPHA-L-ARABINOSIDASE D-RELATED"/>
    <property type="match status" value="1"/>
</dbReference>
<evidence type="ECO:0000256" key="4">
    <source>
        <dbReference type="ARBA" id="ARBA00009865"/>
    </source>
</evidence>
<comment type="similarity">
    <text evidence="4">Belongs to the glycosyl hydrolase 43 family.</text>
</comment>